<dbReference type="EMBL" id="HBGS01028305">
    <property type="protein sequence ID" value="CAD9424038.1"/>
    <property type="molecule type" value="Transcribed_RNA"/>
</dbReference>
<sequence>MDTIEIKPTAAQLRKKAHNKQMKKRKKSDAKLFNRHMKFLKKTSENSSRGAYKAPVESIRALRTVYPEPELLRSFFEEKAREFHSIGCEKNPGLVGTKGLPSLEPPSAVYGLDFESIKRKYETNVLLGTHVRNAMYYAIMTANGVTGWENNMEAPEYVKGFVRAVAAFEDEVEVPDEYVASYPRSS</sequence>
<proteinExistence type="predicted"/>
<accession>A0A7S2CEY2</accession>
<evidence type="ECO:0000256" key="1">
    <source>
        <dbReference type="SAM" id="MobiDB-lite"/>
    </source>
</evidence>
<reference evidence="2" key="1">
    <citation type="submission" date="2021-01" db="EMBL/GenBank/DDBJ databases">
        <authorList>
            <person name="Corre E."/>
            <person name="Pelletier E."/>
            <person name="Niang G."/>
            <person name="Scheremetjew M."/>
            <person name="Finn R."/>
            <person name="Kale V."/>
            <person name="Holt S."/>
            <person name="Cochrane G."/>
            <person name="Meng A."/>
            <person name="Brown T."/>
            <person name="Cohen L."/>
        </authorList>
    </citation>
    <scope>NUCLEOTIDE SEQUENCE</scope>
    <source>
        <strain evidence="2">CCMP1381</strain>
    </source>
</reference>
<name>A0A7S2CEY2_9STRA</name>
<organism evidence="2">
    <name type="scientific">Octactis speculum</name>
    <dbReference type="NCBI Taxonomy" id="3111310"/>
    <lineage>
        <taxon>Eukaryota</taxon>
        <taxon>Sar</taxon>
        <taxon>Stramenopiles</taxon>
        <taxon>Ochrophyta</taxon>
        <taxon>Dictyochophyceae</taxon>
        <taxon>Dictyochales</taxon>
        <taxon>Dictyochaceae</taxon>
        <taxon>Octactis</taxon>
    </lineage>
</organism>
<gene>
    <name evidence="2" type="ORF">DSPE1174_LOCUS14338</name>
</gene>
<evidence type="ECO:0000313" key="2">
    <source>
        <dbReference type="EMBL" id="CAD9424038.1"/>
    </source>
</evidence>
<dbReference type="AlphaFoldDB" id="A0A7S2CEY2"/>
<protein>
    <submittedName>
        <fullName evidence="2">Uncharacterized protein</fullName>
    </submittedName>
</protein>
<feature type="region of interest" description="Disordered" evidence="1">
    <location>
        <begin position="1"/>
        <end position="21"/>
    </location>
</feature>